<accession>A0A645JLH4</accession>
<feature type="transmembrane region" description="Helical" evidence="1">
    <location>
        <begin position="24"/>
        <end position="40"/>
    </location>
</feature>
<keyword evidence="1" id="KW-0472">Membrane</keyword>
<dbReference type="AlphaFoldDB" id="A0A645JLH4"/>
<sequence>MMAAPLAPLVAGIGLVQIGRTGTLLLSAAVCVLATLMAGLDRGARGIPRAPEWPAYAEKFEVRVS</sequence>
<gene>
    <name evidence="2" type="ORF">SDC9_211883</name>
</gene>
<name>A0A645JLH4_9ZZZZ</name>
<comment type="caution">
    <text evidence="2">The sequence shown here is derived from an EMBL/GenBank/DDBJ whole genome shotgun (WGS) entry which is preliminary data.</text>
</comment>
<proteinExistence type="predicted"/>
<organism evidence="2">
    <name type="scientific">bioreactor metagenome</name>
    <dbReference type="NCBI Taxonomy" id="1076179"/>
    <lineage>
        <taxon>unclassified sequences</taxon>
        <taxon>metagenomes</taxon>
        <taxon>ecological metagenomes</taxon>
    </lineage>
</organism>
<keyword evidence="1" id="KW-1133">Transmembrane helix</keyword>
<evidence type="ECO:0000313" key="2">
    <source>
        <dbReference type="EMBL" id="MPN64112.1"/>
    </source>
</evidence>
<protein>
    <submittedName>
        <fullName evidence="2">Uncharacterized protein</fullName>
    </submittedName>
</protein>
<reference evidence="2" key="1">
    <citation type="submission" date="2019-08" db="EMBL/GenBank/DDBJ databases">
        <authorList>
            <person name="Kucharzyk K."/>
            <person name="Murdoch R.W."/>
            <person name="Higgins S."/>
            <person name="Loffler F."/>
        </authorList>
    </citation>
    <scope>NUCLEOTIDE SEQUENCE</scope>
</reference>
<evidence type="ECO:0000256" key="1">
    <source>
        <dbReference type="SAM" id="Phobius"/>
    </source>
</evidence>
<dbReference type="EMBL" id="VSSQ01144541">
    <property type="protein sequence ID" value="MPN64112.1"/>
    <property type="molecule type" value="Genomic_DNA"/>
</dbReference>
<keyword evidence="1" id="KW-0812">Transmembrane</keyword>